<name>A0A150F5P0_9BACI</name>
<accession>A0A150F5P0</accession>
<comment type="caution">
    <text evidence="1">The sequence shown here is derived from an EMBL/GenBank/DDBJ whole genome shotgun (WGS) entry which is preliminary data.</text>
</comment>
<evidence type="ECO:0000313" key="1">
    <source>
        <dbReference type="EMBL" id="KXZ15284.1"/>
    </source>
</evidence>
<keyword evidence="2" id="KW-1185">Reference proteome</keyword>
<reference evidence="2" key="1">
    <citation type="submission" date="2016-02" db="EMBL/GenBank/DDBJ databases">
        <authorList>
            <person name="Dunlap C."/>
        </authorList>
    </citation>
    <scope>NUCLEOTIDE SEQUENCE [LARGE SCALE GENOMIC DNA]</scope>
    <source>
        <strain evidence="2">NRRL B-41092</strain>
    </source>
</reference>
<evidence type="ECO:0000313" key="2">
    <source>
        <dbReference type="Proteomes" id="UP000075430"/>
    </source>
</evidence>
<gene>
    <name evidence="1" type="ORF">AXI58_03225</name>
</gene>
<dbReference type="Proteomes" id="UP000075430">
    <property type="component" value="Unassembled WGS sequence"/>
</dbReference>
<dbReference type="EMBL" id="LSBA01000036">
    <property type="protein sequence ID" value="KXZ15284.1"/>
    <property type="molecule type" value="Genomic_DNA"/>
</dbReference>
<evidence type="ECO:0008006" key="3">
    <source>
        <dbReference type="Google" id="ProtNLM"/>
    </source>
</evidence>
<sequence>MSIKVTSACILFIVLLGFLGHYLVSKPSEMKEARRGQTASIEMAAHKLGDINTASKFQSV</sequence>
<dbReference type="OrthoDB" id="2903093at2"/>
<protein>
    <recommendedName>
        <fullName evidence="3">Aspartate phosphatase</fullName>
    </recommendedName>
</protein>
<dbReference type="AlphaFoldDB" id="A0A150F5P0"/>
<proteinExistence type="predicted"/>
<organism evidence="1 2">
    <name type="scientific">Bacillus nakamurai</name>
    <dbReference type="NCBI Taxonomy" id="1793963"/>
    <lineage>
        <taxon>Bacteria</taxon>
        <taxon>Bacillati</taxon>
        <taxon>Bacillota</taxon>
        <taxon>Bacilli</taxon>
        <taxon>Bacillales</taxon>
        <taxon>Bacillaceae</taxon>
        <taxon>Bacillus</taxon>
    </lineage>
</organism>
<dbReference type="RefSeq" id="WP_061522940.1">
    <property type="nucleotide sequence ID" value="NZ_JARLZY010000006.1"/>
</dbReference>